<name>A0AAN0S635_9ENTR</name>
<sequence>MKFKKMTEEQIQLDVEKINGFLSAIEILNVADNIGVEYTFVRLPPERTLLKSVERNITEAYPDTIVSNWHISLEQVSEKQLADNINMWFFHFGNAAILNDKLSALRSGFMDMLKQVIYAPNIYRVTMSPPVWYAINWDIFAFDTKNGFFLLEFNFDA</sequence>
<dbReference type="EMBL" id="CP009458">
    <property type="protein sequence ID" value="AIR62316.1"/>
    <property type="molecule type" value="Genomic_DNA"/>
</dbReference>
<evidence type="ECO:0000313" key="2">
    <source>
        <dbReference type="Proteomes" id="UP000029516"/>
    </source>
</evidence>
<proteinExistence type="predicted"/>
<protein>
    <submittedName>
        <fullName evidence="1">Uncharacterized protein</fullName>
    </submittedName>
</protein>
<dbReference type="Proteomes" id="UP000029516">
    <property type="component" value="Chromosome"/>
</dbReference>
<dbReference type="KEGG" id="cem:LH23_17135"/>
<reference evidence="1 2" key="1">
    <citation type="submission" date="2014-09" db="EMBL/GenBank/DDBJ databases">
        <authorList>
            <person name="Chan K.-G."/>
        </authorList>
    </citation>
    <scope>NUCLEOTIDE SEQUENCE [LARGE SCALE GENOMIC DNA]</scope>
    <source>
        <strain evidence="1 2">M006</strain>
    </source>
</reference>
<gene>
    <name evidence="1" type="ORF">LH23_17135</name>
</gene>
<evidence type="ECO:0000313" key="1">
    <source>
        <dbReference type="EMBL" id="AIR62316.1"/>
    </source>
</evidence>
<accession>A0AAN0S635</accession>
<dbReference type="AlphaFoldDB" id="A0AAN0S635"/>
<organism evidence="1 2">
    <name type="scientific">Cedecea neteri</name>
    <dbReference type="NCBI Taxonomy" id="158822"/>
    <lineage>
        <taxon>Bacteria</taxon>
        <taxon>Pseudomonadati</taxon>
        <taxon>Pseudomonadota</taxon>
        <taxon>Gammaproteobacteria</taxon>
        <taxon>Enterobacterales</taxon>
        <taxon>Enterobacteriaceae</taxon>
        <taxon>Cedecea</taxon>
    </lineage>
</organism>
<dbReference type="RefSeq" id="WP_039293605.1">
    <property type="nucleotide sequence ID" value="NZ_CP009458.1"/>
</dbReference>